<dbReference type="Pfam" id="PF14258">
    <property type="entry name" value="DUF4350"/>
    <property type="match status" value="1"/>
</dbReference>
<feature type="domain" description="DUF4350" evidence="1">
    <location>
        <begin position="36"/>
        <end position="190"/>
    </location>
</feature>
<proteinExistence type="predicted"/>
<dbReference type="AlphaFoldDB" id="A0A9X5I4W8"/>
<sequence length="363" mass="41223">MKNLHRRWWLGAIAIAAIVFLSLVTAPNNPSRLGSSYSRSPDGYGAWYAYMQNRGTPVQRWQKPSSELSKQNQITLLRVLSQSNSGLNGTEKQWVERGNTLIILGVRQPVTPADFSTKQQNDELINIKIDTQRRARINQQQRSLLGDRYGAVVWQEKIGEGQVIFCVTPSLAANAYQDYPNNYKYLAQLVTQANRTIWVDEYIHGYRDKEVRERAGERDFLSYLAQRPLAAALFQAAIALFVLILASNRRFGQPVTLTTAIADNSTAYIEALAGVLQKAQASDFVIDTVGNAEQKQLQQALGLGQIPLERQELIQAWVQQTGRSPTELEQLLRLHGQKRRLSDKDLLNWLKQWRTIRSYVKPD</sequence>
<dbReference type="Proteomes" id="UP000031532">
    <property type="component" value="Unassembled WGS sequence"/>
</dbReference>
<comment type="caution">
    <text evidence="2">The sequence shown here is derived from an EMBL/GenBank/DDBJ whole genome shotgun (WGS) entry which is preliminary data.</text>
</comment>
<dbReference type="RefSeq" id="WP_132866984.1">
    <property type="nucleotide sequence ID" value="NZ_JTJC03000003.1"/>
</dbReference>
<gene>
    <name evidence="2" type="ORF">QH73_0012155</name>
</gene>
<keyword evidence="3" id="KW-1185">Reference proteome</keyword>
<accession>A0A9X5I4W8</accession>
<dbReference type="OrthoDB" id="478871at2"/>
<dbReference type="InterPro" id="IPR025646">
    <property type="entry name" value="DUF4350"/>
</dbReference>
<dbReference type="EMBL" id="JTJC03000003">
    <property type="protein sequence ID" value="NHC35400.1"/>
    <property type="molecule type" value="Genomic_DNA"/>
</dbReference>
<evidence type="ECO:0000313" key="2">
    <source>
        <dbReference type="EMBL" id="NHC35400.1"/>
    </source>
</evidence>
<evidence type="ECO:0000313" key="3">
    <source>
        <dbReference type="Proteomes" id="UP000031532"/>
    </source>
</evidence>
<reference evidence="2 3" key="1">
    <citation type="journal article" date="2015" name="Genome Announc.">
        <title>Draft Genome Sequence of the Terrestrial Cyanobacterium Scytonema millei VB511283, Isolated from Eastern India.</title>
        <authorList>
            <person name="Sen D."/>
            <person name="Chandrababunaidu M.M."/>
            <person name="Singh D."/>
            <person name="Sanghi N."/>
            <person name="Ghorai A."/>
            <person name="Mishra G.P."/>
            <person name="Madduluri M."/>
            <person name="Adhikary S.P."/>
            <person name="Tripathy S."/>
        </authorList>
    </citation>
    <scope>NUCLEOTIDE SEQUENCE [LARGE SCALE GENOMIC DNA]</scope>
    <source>
        <strain evidence="2 3">VB511283</strain>
    </source>
</reference>
<evidence type="ECO:0000259" key="1">
    <source>
        <dbReference type="Pfam" id="PF14258"/>
    </source>
</evidence>
<name>A0A9X5I4W8_9CYAN</name>
<organism evidence="2 3">
    <name type="scientific">Scytonema millei VB511283</name>
    <dbReference type="NCBI Taxonomy" id="1245923"/>
    <lineage>
        <taxon>Bacteria</taxon>
        <taxon>Bacillati</taxon>
        <taxon>Cyanobacteriota</taxon>
        <taxon>Cyanophyceae</taxon>
        <taxon>Nostocales</taxon>
        <taxon>Scytonemataceae</taxon>
        <taxon>Scytonema</taxon>
    </lineage>
</organism>
<protein>
    <submittedName>
        <fullName evidence="2">DUF4350 domain-containing protein</fullName>
    </submittedName>
</protein>